<name>A0A3P6RSC0_CYLGO</name>
<protein>
    <submittedName>
        <fullName evidence="1">Uncharacterized protein</fullName>
    </submittedName>
</protein>
<proteinExistence type="predicted"/>
<accession>A0A3P6RSC0</accession>
<reference evidence="1 2" key="1">
    <citation type="submission" date="2018-11" db="EMBL/GenBank/DDBJ databases">
        <authorList>
            <consortium name="Pathogen Informatics"/>
        </authorList>
    </citation>
    <scope>NUCLEOTIDE SEQUENCE [LARGE SCALE GENOMIC DNA]</scope>
</reference>
<dbReference type="EMBL" id="UYRV01010808">
    <property type="protein sequence ID" value="VDK57690.1"/>
    <property type="molecule type" value="Genomic_DNA"/>
</dbReference>
<dbReference type="AlphaFoldDB" id="A0A3P6RSC0"/>
<dbReference type="Proteomes" id="UP000271889">
    <property type="component" value="Unassembled WGS sequence"/>
</dbReference>
<gene>
    <name evidence="1" type="ORF">CGOC_LOCUS4077</name>
</gene>
<keyword evidence="2" id="KW-1185">Reference proteome</keyword>
<sequence length="125" mass="14441">MLILDKAARIDVYDLASAEFFDFFRPYLDWHLREVRTEEIKKLFTIPIYGSHLSANRFVVVYYSAFPPPSQMLVNMGHTVLMPFVAKSPCLLSQLHRMALTEAFLCVYSTNTGIIENSRFALSRE</sequence>
<evidence type="ECO:0000313" key="2">
    <source>
        <dbReference type="Proteomes" id="UP000271889"/>
    </source>
</evidence>
<organism evidence="1 2">
    <name type="scientific">Cylicostephanus goldi</name>
    <name type="common">Nematode worm</name>
    <dbReference type="NCBI Taxonomy" id="71465"/>
    <lineage>
        <taxon>Eukaryota</taxon>
        <taxon>Metazoa</taxon>
        <taxon>Ecdysozoa</taxon>
        <taxon>Nematoda</taxon>
        <taxon>Chromadorea</taxon>
        <taxon>Rhabditida</taxon>
        <taxon>Rhabditina</taxon>
        <taxon>Rhabditomorpha</taxon>
        <taxon>Strongyloidea</taxon>
        <taxon>Strongylidae</taxon>
        <taxon>Cylicostephanus</taxon>
    </lineage>
</organism>
<evidence type="ECO:0000313" key="1">
    <source>
        <dbReference type="EMBL" id="VDK57690.1"/>
    </source>
</evidence>